<keyword evidence="1" id="KW-0813">Transport</keyword>
<keyword evidence="6" id="KW-0472">Membrane</keyword>
<reference evidence="8" key="1">
    <citation type="submission" date="2021-02" db="EMBL/GenBank/DDBJ databases">
        <title>The CRISPR/cas machinery reduction and long-range gene transfer in the hot spring cyanobacterium Synechococcus.</title>
        <authorList>
            <person name="Dvorak P."/>
            <person name="Jahodarova E."/>
            <person name="Hasler P."/>
            <person name="Poulickova A."/>
        </authorList>
    </citation>
    <scope>NUCLEOTIDE SEQUENCE</scope>
    <source>
        <strain evidence="8">Rupite</strain>
    </source>
</reference>
<dbReference type="InterPro" id="IPR024934">
    <property type="entry name" value="Rubredoxin-like_dom"/>
</dbReference>
<dbReference type="InterPro" id="IPR024935">
    <property type="entry name" value="Rubredoxin_dom"/>
</dbReference>
<dbReference type="RefSeq" id="WP_425244372.1">
    <property type="nucleotide sequence ID" value="NZ_JAFIRA010000014.1"/>
</dbReference>
<accession>A0ABT0CA96</accession>
<dbReference type="CDD" id="cd00730">
    <property type="entry name" value="rubredoxin"/>
    <property type="match status" value="1"/>
</dbReference>
<dbReference type="PROSITE" id="PS50903">
    <property type="entry name" value="RUBREDOXIN_LIKE"/>
    <property type="match status" value="1"/>
</dbReference>
<dbReference type="Pfam" id="PF00301">
    <property type="entry name" value="Rubredoxin"/>
    <property type="match status" value="1"/>
</dbReference>
<dbReference type="PANTHER" id="PTHR47627">
    <property type="entry name" value="RUBREDOXIN"/>
    <property type="match status" value="1"/>
</dbReference>
<keyword evidence="4 5" id="KW-0408">Iron</keyword>
<dbReference type="SUPFAM" id="SSF57802">
    <property type="entry name" value="Rubredoxin-like"/>
    <property type="match status" value="1"/>
</dbReference>
<dbReference type="PRINTS" id="PR00163">
    <property type="entry name" value="RUBREDOXIN"/>
</dbReference>
<evidence type="ECO:0000259" key="7">
    <source>
        <dbReference type="PROSITE" id="PS50903"/>
    </source>
</evidence>
<keyword evidence="3 5" id="KW-0249">Electron transport</keyword>
<comment type="caution">
    <text evidence="8">The sequence shown here is derived from an EMBL/GenBank/DDBJ whole genome shotgun (WGS) entry which is preliminary data.</text>
</comment>
<evidence type="ECO:0000313" key="8">
    <source>
        <dbReference type="EMBL" id="MCJ2542705.1"/>
    </source>
</evidence>
<dbReference type="PANTHER" id="PTHR47627:SF1">
    <property type="entry name" value="RUBREDOXIN-1-RELATED"/>
    <property type="match status" value="1"/>
</dbReference>
<feature type="domain" description="Rubredoxin-like" evidence="7">
    <location>
        <begin position="1"/>
        <end position="52"/>
    </location>
</feature>
<dbReference type="InterPro" id="IPR050526">
    <property type="entry name" value="Rubredoxin_ET"/>
</dbReference>
<evidence type="ECO:0000256" key="6">
    <source>
        <dbReference type="SAM" id="Phobius"/>
    </source>
</evidence>
<dbReference type="Gene3D" id="2.20.28.10">
    <property type="match status" value="1"/>
</dbReference>
<name>A0ABT0CA96_THEVL</name>
<keyword evidence="2 5" id="KW-0479">Metal-binding</keyword>
<organism evidence="8 9">
    <name type="scientific">Thermostichus vulcanus str. 'Rupite'</name>
    <dbReference type="NCBI Taxonomy" id="2813851"/>
    <lineage>
        <taxon>Bacteria</taxon>
        <taxon>Bacillati</taxon>
        <taxon>Cyanobacteriota</taxon>
        <taxon>Cyanophyceae</taxon>
        <taxon>Thermostichales</taxon>
        <taxon>Thermostichaceae</taxon>
        <taxon>Thermostichus</taxon>
    </lineage>
</organism>
<protein>
    <recommendedName>
        <fullName evidence="5">Rubredoxin</fullName>
    </recommendedName>
</protein>
<dbReference type="EMBL" id="JAFIRA010000014">
    <property type="protein sequence ID" value="MCJ2542705.1"/>
    <property type="molecule type" value="Genomic_DNA"/>
</dbReference>
<proteinExistence type="inferred from homology"/>
<sequence>MQRYECRSCGYVYEPAKGDQLNRIPVGVPFEELPADWKCPVCRADKRLFQAVGVKGKPSGFQENLRYGLGVNAMPPIQKNLLIFLGLALGFLFLMSFYFVE</sequence>
<gene>
    <name evidence="8" type="ORF">JX360_07255</name>
</gene>
<keyword evidence="6" id="KW-0812">Transmembrane</keyword>
<keyword evidence="9" id="KW-1185">Reference proteome</keyword>
<evidence type="ECO:0000256" key="1">
    <source>
        <dbReference type="ARBA" id="ARBA00022448"/>
    </source>
</evidence>
<evidence type="ECO:0000256" key="5">
    <source>
        <dbReference type="RuleBase" id="RU003820"/>
    </source>
</evidence>
<comment type="similarity">
    <text evidence="5">Belongs to the rubredoxin family.</text>
</comment>
<evidence type="ECO:0000256" key="2">
    <source>
        <dbReference type="ARBA" id="ARBA00022723"/>
    </source>
</evidence>
<keyword evidence="6" id="KW-1133">Transmembrane helix</keyword>
<evidence type="ECO:0000256" key="4">
    <source>
        <dbReference type="ARBA" id="ARBA00023004"/>
    </source>
</evidence>
<feature type="transmembrane region" description="Helical" evidence="6">
    <location>
        <begin position="81"/>
        <end position="100"/>
    </location>
</feature>
<evidence type="ECO:0000313" key="9">
    <source>
        <dbReference type="Proteomes" id="UP000830835"/>
    </source>
</evidence>
<dbReference type="Proteomes" id="UP000830835">
    <property type="component" value="Unassembled WGS sequence"/>
</dbReference>
<comment type="cofactor">
    <cofactor evidence="5">
        <name>Fe(3+)</name>
        <dbReference type="ChEBI" id="CHEBI:29034"/>
    </cofactor>
</comment>
<evidence type="ECO:0000256" key="3">
    <source>
        <dbReference type="ARBA" id="ARBA00022982"/>
    </source>
</evidence>